<feature type="region of interest" description="Disordered" evidence="3">
    <location>
        <begin position="147"/>
        <end position="167"/>
    </location>
</feature>
<evidence type="ECO:0000256" key="1">
    <source>
        <dbReference type="ARBA" id="ARBA00022679"/>
    </source>
</evidence>
<comment type="caution">
    <text evidence="5">The sequence shown here is derived from an EMBL/GenBank/DDBJ whole genome shotgun (WGS) entry which is preliminary data.</text>
</comment>
<dbReference type="Pfam" id="PF00583">
    <property type="entry name" value="Acetyltransf_1"/>
    <property type="match status" value="2"/>
</dbReference>
<dbReference type="GO" id="GO:0016747">
    <property type="term" value="F:acyltransferase activity, transferring groups other than amino-acyl groups"/>
    <property type="evidence" value="ECO:0007669"/>
    <property type="project" value="InterPro"/>
</dbReference>
<proteinExistence type="predicted"/>
<keyword evidence="2" id="KW-0012">Acyltransferase</keyword>
<evidence type="ECO:0000313" key="5">
    <source>
        <dbReference type="EMBL" id="HJB10381.1"/>
    </source>
</evidence>
<organism evidence="5 6">
    <name type="scientific">Candidatus Brachybacterium merdavium</name>
    <dbReference type="NCBI Taxonomy" id="2838513"/>
    <lineage>
        <taxon>Bacteria</taxon>
        <taxon>Bacillati</taxon>
        <taxon>Actinomycetota</taxon>
        <taxon>Actinomycetes</taxon>
        <taxon>Micrococcales</taxon>
        <taxon>Dermabacteraceae</taxon>
        <taxon>Brachybacterium</taxon>
    </lineage>
</organism>
<evidence type="ECO:0000313" key="6">
    <source>
        <dbReference type="Proteomes" id="UP000823823"/>
    </source>
</evidence>
<dbReference type="PANTHER" id="PTHR43877:SF2">
    <property type="entry name" value="AMINOALKYLPHOSPHONATE N-ACETYLTRANSFERASE-RELATED"/>
    <property type="match status" value="1"/>
</dbReference>
<dbReference type="PROSITE" id="PS51186">
    <property type="entry name" value="GNAT"/>
    <property type="match status" value="2"/>
</dbReference>
<dbReference type="PANTHER" id="PTHR43877">
    <property type="entry name" value="AMINOALKYLPHOSPHONATE N-ACETYLTRANSFERASE-RELATED-RELATED"/>
    <property type="match status" value="1"/>
</dbReference>
<name>A0A9D2LDK2_9MICO</name>
<dbReference type="AlphaFoldDB" id="A0A9D2LDK2"/>
<dbReference type="Proteomes" id="UP000823823">
    <property type="component" value="Unassembled WGS sequence"/>
</dbReference>
<dbReference type="SUPFAM" id="SSF55729">
    <property type="entry name" value="Acyl-CoA N-acyltransferases (Nat)"/>
    <property type="match status" value="2"/>
</dbReference>
<sequence>MSACTRGPGRYYPVAVTASNDLRWTALTVDDVPALTALLNRIDAAEEHGEPAEEPSIREWLTMPGQDLPDGSIAVREGDRLIGFGMADVTPSLDPDGQARCNLSGGVDPAARRRGIGTRLYEQLEQRAVALATERHPGAPAVLRTAGGVDPTPGTAPSAPGGGADVRPLLERRGYRRIRSWLRMVRELPGPSLPAVSTDRIRVIAPSDAHREPTREAHIAAFGDHWGSTPPTAERWAIWWSSHTARRDLSTIAVGPEGEVLSYALASEDKPGVLHFALVGTRPTARGRGLARAVLGRSLAAAAASGYGSAELEVDSESLTGATRLYEALGFTAEKVFATYQKMADQPARTRVEA</sequence>
<dbReference type="Gene3D" id="3.40.630.30">
    <property type="match status" value="1"/>
</dbReference>
<dbReference type="EMBL" id="DWZH01000055">
    <property type="protein sequence ID" value="HJB10381.1"/>
    <property type="molecule type" value="Genomic_DNA"/>
</dbReference>
<gene>
    <name evidence="5" type="ORF">H9786_07595</name>
</gene>
<feature type="domain" description="N-acetyltransferase" evidence="4">
    <location>
        <begin position="199"/>
        <end position="353"/>
    </location>
</feature>
<keyword evidence="1" id="KW-0808">Transferase</keyword>
<reference evidence="5" key="1">
    <citation type="journal article" date="2021" name="PeerJ">
        <title>Extensive microbial diversity within the chicken gut microbiome revealed by metagenomics and culture.</title>
        <authorList>
            <person name="Gilroy R."/>
            <person name="Ravi A."/>
            <person name="Getino M."/>
            <person name="Pursley I."/>
            <person name="Horton D.L."/>
            <person name="Alikhan N.F."/>
            <person name="Baker D."/>
            <person name="Gharbi K."/>
            <person name="Hall N."/>
            <person name="Watson M."/>
            <person name="Adriaenssens E.M."/>
            <person name="Foster-Nyarko E."/>
            <person name="Jarju S."/>
            <person name="Secka A."/>
            <person name="Antonio M."/>
            <person name="Oren A."/>
            <person name="Chaudhuri R.R."/>
            <person name="La Ragione R."/>
            <person name="Hildebrand F."/>
            <person name="Pallen M.J."/>
        </authorList>
    </citation>
    <scope>NUCLEOTIDE SEQUENCE</scope>
    <source>
        <strain evidence="5">ChiHjej13B12-24818</strain>
    </source>
</reference>
<accession>A0A9D2LDK2</accession>
<evidence type="ECO:0000259" key="4">
    <source>
        <dbReference type="PROSITE" id="PS51186"/>
    </source>
</evidence>
<dbReference type="InterPro" id="IPR000182">
    <property type="entry name" value="GNAT_dom"/>
</dbReference>
<dbReference type="InterPro" id="IPR050832">
    <property type="entry name" value="Bact_Acetyltransf"/>
</dbReference>
<reference evidence="5" key="2">
    <citation type="submission" date="2021-04" db="EMBL/GenBank/DDBJ databases">
        <authorList>
            <person name="Gilroy R."/>
        </authorList>
    </citation>
    <scope>NUCLEOTIDE SEQUENCE</scope>
    <source>
        <strain evidence="5">ChiHjej13B12-24818</strain>
    </source>
</reference>
<dbReference type="InterPro" id="IPR016181">
    <property type="entry name" value="Acyl_CoA_acyltransferase"/>
</dbReference>
<evidence type="ECO:0000256" key="3">
    <source>
        <dbReference type="SAM" id="MobiDB-lite"/>
    </source>
</evidence>
<protein>
    <submittedName>
        <fullName evidence="5">GNAT family N-acetyltransferase</fullName>
    </submittedName>
</protein>
<feature type="domain" description="N-acetyltransferase" evidence="4">
    <location>
        <begin position="22"/>
        <end position="189"/>
    </location>
</feature>
<dbReference type="CDD" id="cd04301">
    <property type="entry name" value="NAT_SF"/>
    <property type="match status" value="1"/>
</dbReference>
<evidence type="ECO:0000256" key="2">
    <source>
        <dbReference type="ARBA" id="ARBA00023315"/>
    </source>
</evidence>